<evidence type="ECO:0000256" key="6">
    <source>
        <dbReference type="SAM" id="Phobius"/>
    </source>
</evidence>
<keyword evidence="4 6" id="KW-0472">Membrane</keyword>
<comment type="subcellular location">
    <subcellularLocation>
        <location evidence="1">Membrane</location>
        <topology evidence="1">Multi-pass membrane protein</topology>
    </subcellularLocation>
</comment>
<evidence type="ECO:0000313" key="7">
    <source>
        <dbReference type="EMBL" id="CAD5222677.1"/>
    </source>
</evidence>
<dbReference type="SUPFAM" id="SSF48652">
    <property type="entry name" value="Tetraspanin"/>
    <property type="match status" value="1"/>
</dbReference>
<gene>
    <name evidence="7" type="ORF">BOKJ2_LOCUS9763</name>
</gene>
<feature type="compositionally biased region" description="Basic and acidic residues" evidence="5">
    <location>
        <begin position="310"/>
        <end position="343"/>
    </location>
</feature>
<name>A0A811L338_9BILA</name>
<evidence type="ECO:0000313" key="8">
    <source>
        <dbReference type="Proteomes" id="UP000614601"/>
    </source>
</evidence>
<reference evidence="7" key="1">
    <citation type="submission" date="2020-09" db="EMBL/GenBank/DDBJ databases">
        <authorList>
            <person name="Kikuchi T."/>
        </authorList>
    </citation>
    <scope>NUCLEOTIDE SEQUENCE</scope>
    <source>
        <strain evidence="7">SH1</strain>
    </source>
</reference>
<dbReference type="OrthoDB" id="10033535at2759"/>
<protein>
    <recommendedName>
        <fullName evidence="9">Tetraspanin</fullName>
    </recommendedName>
</protein>
<evidence type="ECO:0000256" key="5">
    <source>
        <dbReference type="SAM" id="MobiDB-lite"/>
    </source>
</evidence>
<feature type="region of interest" description="Disordered" evidence="5">
    <location>
        <begin position="278"/>
        <end position="366"/>
    </location>
</feature>
<keyword evidence="3 6" id="KW-1133">Transmembrane helix</keyword>
<feature type="compositionally biased region" description="Basic and acidic residues" evidence="5">
    <location>
        <begin position="351"/>
        <end position="366"/>
    </location>
</feature>
<dbReference type="Gene3D" id="1.10.1450.10">
    <property type="entry name" value="Tetraspanin"/>
    <property type="match status" value="1"/>
</dbReference>
<feature type="transmembrane region" description="Helical" evidence="6">
    <location>
        <begin position="246"/>
        <end position="268"/>
    </location>
</feature>
<dbReference type="InterPro" id="IPR008952">
    <property type="entry name" value="Tetraspanin_EC2_sf"/>
</dbReference>
<keyword evidence="2 6" id="KW-0812">Transmembrane</keyword>
<evidence type="ECO:0000256" key="4">
    <source>
        <dbReference type="ARBA" id="ARBA00023136"/>
    </source>
</evidence>
<feature type="compositionally biased region" description="Polar residues" evidence="5">
    <location>
        <begin position="293"/>
        <end position="308"/>
    </location>
</feature>
<dbReference type="AlphaFoldDB" id="A0A811L338"/>
<dbReference type="EMBL" id="CAJFCW020000005">
    <property type="protein sequence ID" value="CAG9116648.1"/>
    <property type="molecule type" value="Genomic_DNA"/>
</dbReference>
<organism evidence="7 8">
    <name type="scientific">Bursaphelenchus okinawaensis</name>
    <dbReference type="NCBI Taxonomy" id="465554"/>
    <lineage>
        <taxon>Eukaryota</taxon>
        <taxon>Metazoa</taxon>
        <taxon>Ecdysozoa</taxon>
        <taxon>Nematoda</taxon>
        <taxon>Chromadorea</taxon>
        <taxon>Rhabditida</taxon>
        <taxon>Tylenchina</taxon>
        <taxon>Tylenchomorpha</taxon>
        <taxon>Aphelenchoidea</taxon>
        <taxon>Aphelenchoididae</taxon>
        <taxon>Bursaphelenchus</taxon>
    </lineage>
</organism>
<evidence type="ECO:0000256" key="1">
    <source>
        <dbReference type="ARBA" id="ARBA00004141"/>
    </source>
</evidence>
<dbReference type="EMBL" id="CAJFDH010000005">
    <property type="protein sequence ID" value="CAD5222677.1"/>
    <property type="molecule type" value="Genomic_DNA"/>
</dbReference>
<sequence length="366" mass="41925">MLKCLEPLSRKLQFLGLGLMIRLCITYVVISVHYDFIYLGDLMDFVVLNLMSFRTYCYVFVVFGFIVIAVDVFTLAVTMLQPYVAIRWLIVTSLIHFLIVVPLISFSMYLGFSSDRKLSHYDVGWKGYFTDLADACNAESSKSSDALLEIMITSYKHISNVQQTFQCCGWNMPDDYYIDFCPQIHMNDSAPYPWWAENSNQKYAPSCCPLPHYGDNCTLGTKEMWYFDGCSDAIYPYLYRILLTSCFTYIAAEIFSLITQIIFVILMWDAQESTQDSYKLPETAKTAPDGRQKPTSVKEQSYNNVSQSKEPTKPQKEKEEGSQKEAKYQEDKSGKEESLKDSPVDNDTPEENSHGGQKTEDSEKSK</sequence>
<feature type="transmembrane region" description="Helical" evidence="6">
    <location>
        <begin position="86"/>
        <end position="112"/>
    </location>
</feature>
<accession>A0A811L338</accession>
<proteinExistence type="predicted"/>
<evidence type="ECO:0000256" key="3">
    <source>
        <dbReference type="ARBA" id="ARBA00022989"/>
    </source>
</evidence>
<keyword evidence="8" id="KW-1185">Reference proteome</keyword>
<comment type="caution">
    <text evidence="7">The sequence shown here is derived from an EMBL/GenBank/DDBJ whole genome shotgun (WGS) entry which is preliminary data.</text>
</comment>
<evidence type="ECO:0008006" key="9">
    <source>
        <dbReference type="Google" id="ProtNLM"/>
    </source>
</evidence>
<evidence type="ECO:0000256" key="2">
    <source>
        <dbReference type="ARBA" id="ARBA00022692"/>
    </source>
</evidence>
<dbReference type="GO" id="GO:0016020">
    <property type="term" value="C:membrane"/>
    <property type="evidence" value="ECO:0007669"/>
    <property type="project" value="UniProtKB-SubCell"/>
</dbReference>
<feature type="transmembrane region" description="Helical" evidence="6">
    <location>
        <begin position="12"/>
        <end position="30"/>
    </location>
</feature>
<dbReference type="Proteomes" id="UP000783686">
    <property type="component" value="Unassembled WGS sequence"/>
</dbReference>
<dbReference type="Pfam" id="PF00335">
    <property type="entry name" value="Tetraspanin"/>
    <property type="match status" value="1"/>
</dbReference>
<feature type="transmembrane region" description="Helical" evidence="6">
    <location>
        <begin position="60"/>
        <end position="80"/>
    </location>
</feature>
<dbReference type="InterPro" id="IPR018499">
    <property type="entry name" value="Tetraspanin/Peripherin"/>
</dbReference>
<dbReference type="Proteomes" id="UP000614601">
    <property type="component" value="Unassembled WGS sequence"/>
</dbReference>